<comment type="subcellular location">
    <subcellularLocation>
        <location evidence="1">Cytoplasm</location>
    </subcellularLocation>
</comment>
<sequence>MNVTSDFELLGVTIQVEGRPDMPVRLAPARARGTEPPPAPLVLREGSEFRVRLEFAVGAGRDLEGLRFIDERTRQGMTVGHQEILLGDYRRGGPYEIVLPPERLPIGHMARDVYQVIGTFADKKGRILGCESHSFEITKDWPH</sequence>
<dbReference type="GeneID" id="40833759"/>
<evidence type="ECO:0000256" key="1">
    <source>
        <dbReference type="ARBA" id="ARBA00004496"/>
    </source>
</evidence>
<dbReference type="GO" id="GO:0005829">
    <property type="term" value="C:cytosol"/>
    <property type="evidence" value="ECO:0007669"/>
    <property type="project" value="TreeGrafter"/>
</dbReference>
<dbReference type="GO" id="GO:0005094">
    <property type="term" value="F:Rho GDP-dissociation inhibitor activity"/>
    <property type="evidence" value="ECO:0007669"/>
    <property type="project" value="InterPro"/>
</dbReference>
<dbReference type="InterPro" id="IPR014756">
    <property type="entry name" value="Ig_E-set"/>
</dbReference>
<dbReference type="GO" id="GO:0007266">
    <property type="term" value="P:Rho protein signal transduction"/>
    <property type="evidence" value="ECO:0007669"/>
    <property type="project" value="InterPro"/>
</dbReference>
<dbReference type="RefSeq" id="WP_093661428.1">
    <property type="nucleotide sequence ID" value="NZ_FNHI01000029.1"/>
</dbReference>
<dbReference type="PANTHER" id="PTHR10980">
    <property type="entry name" value="RHO GDP-DISSOCIATION INHIBITOR"/>
    <property type="match status" value="1"/>
</dbReference>
<dbReference type="InterPro" id="IPR024792">
    <property type="entry name" value="RhoGDI_dom_sf"/>
</dbReference>
<dbReference type="SUPFAM" id="SSF81296">
    <property type="entry name" value="E set domains"/>
    <property type="match status" value="1"/>
</dbReference>
<dbReference type="GO" id="GO:0016020">
    <property type="term" value="C:membrane"/>
    <property type="evidence" value="ECO:0007669"/>
    <property type="project" value="TreeGrafter"/>
</dbReference>
<evidence type="ECO:0000313" key="4">
    <source>
        <dbReference type="Proteomes" id="UP000199063"/>
    </source>
</evidence>
<proteinExistence type="predicted"/>
<evidence type="ECO:0000313" key="3">
    <source>
        <dbReference type="EMBL" id="SDN54869.1"/>
    </source>
</evidence>
<accession>A0A1H0CAG1</accession>
<reference evidence="4" key="1">
    <citation type="submission" date="2016-10" db="EMBL/GenBank/DDBJ databases">
        <authorList>
            <person name="Varghese N."/>
            <person name="Submissions S."/>
        </authorList>
    </citation>
    <scope>NUCLEOTIDE SEQUENCE [LARGE SCALE GENOMIC DNA]</scope>
    <source>
        <strain evidence="4">CGMCC 4.7042</strain>
    </source>
</reference>
<dbReference type="Pfam" id="PF02115">
    <property type="entry name" value="Rho_GDI"/>
    <property type="match status" value="1"/>
</dbReference>
<evidence type="ECO:0000256" key="2">
    <source>
        <dbReference type="ARBA" id="ARBA00022490"/>
    </source>
</evidence>
<dbReference type="STRING" id="1196353.SAMN05444921_12995"/>
<name>A0A1H0CAG1_9ACTN</name>
<gene>
    <name evidence="3" type="ORF">SAMN05444921_12995</name>
</gene>
<keyword evidence="2" id="KW-0963">Cytoplasm</keyword>
<organism evidence="3 4">
    <name type="scientific">Streptomyces wuyuanensis</name>
    <dbReference type="NCBI Taxonomy" id="1196353"/>
    <lineage>
        <taxon>Bacteria</taxon>
        <taxon>Bacillati</taxon>
        <taxon>Actinomycetota</taxon>
        <taxon>Actinomycetes</taxon>
        <taxon>Kitasatosporales</taxon>
        <taxon>Streptomycetaceae</taxon>
        <taxon>Streptomyces</taxon>
    </lineage>
</organism>
<protein>
    <submittedName>
        <fullName evidence="3">RHO protein GDP dissociation inhibitor</fullName>
    </submittedName>
</protein>
<dbReference type="PANTHER" id="PTHR10980:SF3">
    <property type="entry name" value="LD16419P"/>
    <property type="match status" value="1"/>
</dbReference>
<dbReference type="Gene3D" id="2.70.50.30">
    <property type="entry name" value="Coagulation Factor XIII, subunit A, domain 1"/>
    <property type="match status" value="1"/>
</dbReference>
<dbReference type="InterPro" id="IPR000406">
    <property type="entry name" value="Rho_GDI"/>
</dbReference>
<keyword evidence="4" id="KW-1185">Reference proteome</keyword>
<dbReference type="Proteomes" id="UP000199063">
    <property type="component" value="Unassembled WGS sequence"/>
</dbReference>
<dbReference type="OrthoDB" id="4246723at2"/>
<dbReference type="EMBL" id="FNHI01000029">
    <property type="protein sequence ID" value="SDN54869.1"/>
    <property type="molecule type" value="Genomic_DNA"/>
</dbReference>
<dbReference type="AlphaFoldDB" id="A0A1H0CAG1"/>